<protein>
    <submittedName>
        <fullName evidence="2">Phage-associated protein</fullName>
    </submittedName>
</protein>
<sequence length="179" mass="21439">MVPALFVANYIIEYSNERNYEINNLKLQKLLYFINARCLLENDVPIFEESFEKWKFGPVVPQVYHEYKGFGAFNIPKSDIVREKHTIDFGRNPFENNKLKISTEYYDSNDIQHKELIQSTVDSLKGFTPFELVENTHEQNIWKKDEERIRNGEKGIKYSNKEIKDFFEIHKEYQLWNEG</sequence>
<gene>
    <name evidence="2" type="ordered locus">GALLO_0473</name>
</gene>
<organism evidence="2 3">
    <name type="scientific">Streptococcus gallolyticus (strain UCN34)</name>
    <dbReference type="NCBI Taxonomy" id="637909"/>
    <lineage>
        <taxon>Bacteria</taxon>
        <taxon>Bacillati</taxon>
        <taxon>Bacillota</taxon>
        <taxon>Bacilli</taxon>
        <taxon>Lactobacillales</taxon>
        <taxon>Streptococcaceae</taxon>
        <taxon>Streptococcus</taxon>
    </lineage>
</organism>
<dbReference type="AlphaFoldDB" id="A0AA36JXF5"/>
<dbReference type="KEGG" id="sga:GALLO_0473"/>
<evidence type="ECO:0000313" key="3">
    <source>
        <dbReference type="Proteomes" id="UP000001517"/>
    </source>
</evidence>
<feature type="domain" description="Antitoxin SocA-like Panacea" evidence="1">
    <location>
        <begin position="27"/>
        <end position="143"/>
    </location>
</feature>
<dbReference type="Pfam" id="PF13274">
    <property type="entry name" value="SocA_Panacea"/>
    <property type="match status" value="1"/>
</dbReference>
<dbReference type="InterPro" id="IPR025272">
    <property type="entry name" value="SocA_Panacea"/>
</dbReference>
<evidence type="ECO:0000313" key="2">
    <source>
        <dbReference type="EMBL" id="CBI12965.1"/>
    </source>
</evidence>
<reference evidence="2 3" key="1">
    <citation type="journal article" date="2010" name="J. Bacteriol.">
        <title>Genome sequence of Streptococcus gallolyticus: insights into its adaptation to the bovine rumen and its ability to cause endocarditis.</title>
        <authorList>
            <person name="Rusniok C."/>
            <person name="Couve E."/>
            <person name="Da Cunha V."/>
            <person name="El Gana R."/>
            <person name="Zidane N."/>
            <person name="Bouchier C."/>
            <person name="Poyart C."/>
            <person name="Leclercq R."/>
            <person name="Trieu-Cuot P."/>
            <person name="Glaser P."/>
        </authorList>
    </citation>
    <scope>NUCLEOTIDE SEQUENCE [LARGE SCALE GENOMIC DNA]</scope>
    <source>
        <strain evidence="2 3">UCN34</strain>
    </source>
</reference>
<dbReference type="EMBL" id="FN597254">
    <property type="protein sequence ID" value="CBI12965.1"/>
    <property type="molecule type" value="Genomic_DNA"/>
</dbReference>
<proteinExistence type="predicted"/>
<dbReference type="RefSeq" id="WP_012961520.1">
    <property type="nucleotide sequence ID" value="NC_013798.1"/>
</dbReference>
<evidence type="ECO:0000259" key="1">
    <source>
        <dbReference type="Pfam" id="PF13274"/>
    </source>
</evidence>
<name>A0AA36JXF5_STRG3</name>
<accession>A0AA36JXF5</accession>
<dbReference type="Proteomes" id="UP000001517">
    <property type="component" value="Chromosome"/>
</dbReference>